<dbReference type="Proteomes" id="UP000317650">
    <property type="component" value="Chromosome 5"/>
</dbReference>
<evidence type="ECO:0000313" key="1">
    <source>
        <dbReference type="EMBL" id="THU67230.1"/>
    </source>
</evidence>
<proteinExistence type="predicted"/>
<organism evidence="1 2">
    <name type="scientific">Musa balbisiana</name>
    <name type="common">Banana</name>
    <dbReference type="NCBI Taxonomy" id="52838"/>
    <lineage>
        <taxon>Eukaryota</taxon>
        <taxon>Viridiplantae</taxon>
        <taxon>Streptophyta</taxon>
        <taxon>Embryophyta</taxon>
        <taxon>Tracheophyta</taxon>
        <taxon>Spermatophyta</taxon>
        <taxon>Magnoliopsida</taxon>
        <taxon>Liliopsida</taxon>
        <taxon>Zingiberales</taxon>
        <taxon>Musaceae</taxon>
        <taxon>Musa</taxon>
    </lineage>
</organism>
<gene>
    <name evidence="1" type="ORF">C4D60_Mb05t22460</name>
</gene>
<comment type="caution">
    <text evidence="1">The sequence shown here is derived from an EMBL/GenBank/DDBJ whole genome shotgun (WGS) entry which is preliminary data.</text>
</comment>
<evidence type="ECO:0000313" key="2">
    <source>
        <dbReference type="Proteomes" id="UP000317650"/>
    </source>
</evidence>
<dbReference type="EMBL" id="PYDT01000003">
    <property type="protein sequence ID" value="THU67230.1"/>
    <property type="molecule type" value="Genomic_DNA"/>
</dbReference>
<accession>A0A4S8JY23</accession>
<protein>
    <submittedName>
        <fullName evidence="1">Uncharacterized protein</fullName>
    </submittedName>
</protein>
<reference evidence="1 2" key="1">
    <citation type="journal article" date="2019" name="Nat. Plants">
        <title>Genome sequencing of Musa balbisiana reveals subgenome evolution and function divergence in polyploid bananas.</title>
        <authorList>
            <person name="Yao X."/>
        </authorList>
    </citation>
    <scope>NUCLEOTIDE SEQUENCE [LARGE SCALE GENOMIC DNA]</scope>
    <source>
        <strain evidence="2">cv. DH-PKW</strain>
        <tissue evidence="1">Leaves</tissue>
    </source>
</reference>
<keyword evidence="2" id="KW-1185">Reference proteome</keyword>
<name>A0A4S8JY23_MUSBA</name>
<sequence>MRDLRRVLHAVKYYHKRKLIVTFAVPNLESAPHNLSPLMLTLVLFNPSSVSYFSSPRVMRKLKDGFFGREK</sequence>
<dbReference type="AlphaFoldDB" id="A0A4S8JY23"/>